<feature type="signal peptide" evidence="1">
    <location>
        <begin position="1"/>
        <end position="17"/>
    </location>
</feature>
<dbReference type="InterPro" id="IPR001623">
    <property type="entry name" value="DnaJ_domain"/>
</dbReference>
<dbReference type="EMBL" id="JACLAU010000048">
    <property type="protein sequence ID" value="MBC2653450.1"/>
    <property type="molecule type" value="Genomic_DNA"/>
</dbReference>
<comment type="caution">
    <text evidence="2">The sequence shown here is derived from an EMBL/GenBank/DDBJ whole genome shotgun (WGS) entry which is preliminary data.</text>
</comment>
<dbReference type="RefSeq" id="WP_185684826.1">
    <property type="nucleotide sequence ID" value="NZ_JACLAU010000048.1"/>
</dbReference>
<feature type="chain" id="PRO_5030511528" evidence="1">
    <location>
        <begin position="18"/>
        <end position="104"/>
    </location>
</feature>
<proteinExistence type="predicted"/>
<evidence type="ECO:0000313" key="3">
    <source>
        <dbReference type="Proteomes" id="UP000520156"/>
    </source>
</evidence>
<organism evidence="2 3">
    <name type="scientific">Novosphingobium aerophilum</name>
    <dbReference type="NCBI Taxonomy" id="2839843"/>
    <lineage>
        <taxon>Bacteria</taxon>
        <taxon>Pseudomonadati</taxon>
        <taxon>Pseudomonadota</taxon>
        <taxon>Alphaproteobacteria</taxon>
        <taxon>Sphingomonadales</taxon>
        <taxon>Sphingomonadaceae</taxon>
        <taxon>Novosphingobium</taxon>
    </lineage>
</organism>
<dbReference type="AlphaFoldDB" id="A0A7X1KDK3"/>
<evidence type="ECO:0000256" key="1">
    <source>
        <dbReference type="SAM" id="SignalP"/>
    </source>
</evidence>
<dbReference type="SUPFAM" id="SSF46565">
    <property type="entry name" value="Chaperone J-domain"/>
    <property type="match status" value="1"/>
</dbReference>
<keyword evidence="1" id="KW-0732">Signal</keyword>
<keyword evidence="3" id="KW-1185">Reference proteome</keyword>
<reference evidence="2 3" key="1">
    <citation type="submission" date="2020-08" db="EMBL/GenBank/DDBJ databases">
        <title>The genome sequence of Novosphingobium flavum 4Y4.</title>
        <authorList>
            <person name="Liu Y."/>
        </authorList>
    </citation>
    <scope>NUCLEOTIDE SEQUENCE [LARGE SCALE GENOMIC DNA]</scope>
    <source>
        <strain evidence="2 3">4Y4</strain>
    </source>
</reference>
<evidence type="ECO:0000313" key="2">
    <source>
        <dbReference type="EMBL" id="MBC2653450.1"/>
    </source>
</evidence>
<gene>
    <name evidence="2" type="ORF">H7F49_17325</name>
</gene>
<accession>A0A7X1KDK3</accession>
<dbReference type="InterPro" id="IPR036869">
    <property type="entry name" value="J_dom_sf"/>
</dbReference>
<sequence>MAKMLLWLALACALCKAFTGQWPWQLAGWEPGRGSRRSPDEAEHDVWARTLLGVAPQAGRSEIIEAHKRLVAQVHPDRGGTSDQVHEANAARDLLLRRLGDGRE</sequence>
<dbReference type="Proteomes" id="UP000520156">
    <property type="component" value="Unassembled WGS sequence"/>
</dbReference>
<dbReference type="Gene3D" id="1.10.287.110">
    <property type="entry name" value="DnaJ domain"/>
    <property type="match status" value="1"/>
</dbReference>
<name>A0A7X1KDK3_9SPHN</name>
<protein>
    <submittedName>
        <fullName evidence="2">Molecular chaperone DnaJ</fullName>
    </submittedName>
</protein>
<dbReference type="CDD" id="cd06257">
    <property type="entry name" value="DnaJ"/>
    <property type="match status" value="1"/>
</dbReference>